<comment type="caution">
    <text evidence="2">The sequence shown here is derived from an EMBL/GenBank/DDBJ whole genome shotgun (WGS) entry which is preliminary data.</text>
</comment>
<feature type="compositionally biased region" description="Basic and acidic residues" evidence="1">
    <location>
        <begin position="39"/>
        <end position="49"/>
    </location>
</feature>
<evidence type="ECO:0000256" key="1">
    <source>
        <dbReference type="SAM" id="MobiDB-lite"/>
    </source>
</evidence>
<dbReference type="Proteomes" id="UP000299102">
    <property type="component" value="Unassembled WGS sequence"/>
</dbReference>
<reference evidence="2 3" key="1">
    <citation type="journal article" date="2019" name="Commun. Biol.">
        <title>The bagworm genome reveals a unique fibroin gene that provides high tensile strength.</title>
        <authorList>
            <person name="Kono N."/>
            <person name="Nakamura H."/>
            <person name="Ohtoshi R."/>
            <person name="Tomita M."/>
            <person name="Numata K."/>
            <person name="Arakawa K."/>
        </authorList>
    </citation>
    <scope>NUCLEOTIDE SEQUENCE [LARGE SCALE GENOMIC DNA]</scope>
</reference>
<feature type="compositionally biased region" description="Basic and acidic residues" evidence="1">
    <location>
        <begin position="1"/>
        <end position="19"/>
    </location>
</feature>
<evidence type="ECO:0000313" key="3">
    <source>
        <dbReference type="Proteomes" id="UP000299102"/>
    </source>
</evidence>
<sequence length="98" mass="11149">MEHSSEGKRDPADRSEAQKDQNAPEQKQKGKTLSAEGTTENKRSYKLDQSLRHVVARRLAQITRNRERVGRTRPPTRIGSSLPRSSLQLWITSPRSVI</sequence>
<accession>A0A4C1X358</accession>
<evidence type="ECO:0000313" key="2">
    <source>
        <dbReference type="EMBL" id="GBP57550.1"/>
    </source>
</evidence>
<dbReference type="AlphaFoldDB" id="A0A4C1X358"/>
<organism evidence="2 3">
    <name type="scientific">Eumeta variegata</name>
    <name type="common">Bagworm moth</name>
    <name type="synonym">Eumeta japonica</name>
    <dbReference type="NCBI Taxonomy" id="151549"/>
    <lineage>
        <taxon>Eukaryota</taxon>
        <taxon>Metazoa</taxon>
        <taxon>Ecdysozoa</taxon>
        <taxon>Arthropoda</taxon>
        <taxon>Hexapoda</taxon>
        <taxon>Insecta</taxon>
        <taxon>Pterygota</taxon>
        <taxon>Neoptera</taxon>
        <taxon>Endopterygota</taxon>
        <taxon>Lepidoptera</taxon>
        <taxon>Glossata</taxon>
        <taxon>Ditrysia</taxon>
        <taxon>Tineoidea</taxon>
        <taxon>Psychidae</taxon>
        <taxon>Oiketicinae</taxon>
        <taxon>Eumeta</taxon>
    </lineage>
</organism>
<name>A0A4C1X358_EUMVA</name>
<keyword evidence="3" id="KW-1185">Reference proteome</keyword>
<protein>
    <submittedName>
        <fullName evidence="2">Uncharacterized protein</fullName>
    </submittedName>
</protein>
<gene>
    <name evidence="2" type="ORF">EVAR_40078_1</name>
</gene>
<dbReference type="EMBL" id="BGZK01000719">
    <property type="protein sequence ID" value="GBP57550.1"/>
    <property type="molecule type" value="Genomic_DNA"/>
</dbReference>
<feature type="region of interest" description="Disordered" evidence="1">
    <location>
        <begin position="1"/>
        <end position="49"/>
    </location>
</feature>
<proteinExistence type="predicted"/>